<feature type="domain" description="HTH cro/C1-type" evidence="1">
    <location>
        <begin position="23"/>
        <end position="83"/>
    </location>
</feature>
<dbReference type="InterPro" id="IPR001387">
    <property type="entry name" value="Cro/C1-type_HTH"/>
</dbReference>
<accession>A0ABW7YQP8</accession>
<organism evidence="2 3">
    <name type="scientific">Nonomuraea typhae</name>
    <dbReference type="NCBI Taxonomy" id="2603600"/>
    <lineage>
        <taxon>Bacteria</taxon>
        <taxon>Bacillati</taxon>
        <taxon>Actinomycetota</taxon>
        <taxon>Actinomycetes</taxon>
        <taxon>Streptosporangiales</taxon>
        <taxon>Streptosporangiaceae</taxon>
        <taxon>Nonomuraea</taxon>
    </lineage>
</organism>
<dbReference type="Proteomes" id="UP001612741">
    <property type="component" value="Unassembled WGS sequence"/>
</dbReference>
<dbReference type="Gene3D" id="1.10.260.40">
    <property type="entry name" value="lambda repressor-like DNA-binding domains"/>
    <property type="match status" value="1"/>
</dbReference>
<protein>
    <submittedName>
        <fullName evidence="2">Helix-turn-helix domain-containing protein</fullName>
    </submittedName>
</protein>
<evidence type="ECO:0000313" key="3">
    <source>
        <dbReference type="Proteomes" id="UP001612741"/>
    </source>
</evidence>
<sequence length="100" mass="11652">MICLYLPYRFAMAQLTQADGTKIRRERERQELSVDELVARLAELENVHRHPDYIRNIELGHKQPSVKLLGSIARVLGVPREDLEGDENPKLIHRVRKVSR</sequence>
<dbReference type="SUPFAM" id="SSF47413">
    <property type="entry name" value="lambda repressor-like DNA-binding domains"/>
    <property type="match status" value="1"/>
</dbReference>
<reference evidence="2 3" key="1">
    <citation type="submission" date="2024-10" db="EMBL/GenBank/DDBJ databases">
        <title>The Natural Products Discovery Center: Release of the First 8490 Sequenced Strains for Exploring Actinobacteria Biosynthetic Diversity.</title>
        <authorList>
            <person name="Kalkreuter E."/>
            <person name="Kautsar S.A."/>
            <person name="Yang D."/>
            <person name="Bader C.D."/>
            <person name="Teijaro C.N."/>
            <person name="Fluegel L."/>
            <person name="Davis C.M."/>
            <person name="Simpson J.R."/>
            <person name="Lauterbach L."/>
            <person name="Steele A.D."/>
            <person name="Gui C."/>
            <person name="Meng S."/>
            <person name="Li G."/>
            <person name="Viehrig K."/>
            <person name="Ye F."/>
            <person name="Su P."/>
            <person name="Kiefer A.F."/>
            <person name="Nichols A."/>
            <person name="Cepeda A.J."/>
            <person name="Yan W."/>
            <person name="Fan B."/>
            <person name="Jiang Y."/>
            <person name="Adhikari A."/>
            <person name="Zheng C.-J."/>
            <person name="Schuster L."/>
            <person name="Cowan T.M."/>
            <person name="Smanski M.J."/>
            <person name="Chevrette M.G."/>
            <person name="De Carvalho L.P.S."/>
            <person name="Shen B."/>
        </authorList>
    </citation>
    <scope>NUCLEOTIDE SEQUENCE [LARGE SCALE GENOMIC DNA]</scope>
    <source>
        <strain evidence="2 3">NPDC050545</strain>
    </source>
</reference>
<name>A0ABW7YQP8_9ACTN</name>
<dbReference type="PROSITE" id="PS50943">
    <property type="entry name" value="HTH_CROC1"/>
    <property type="match status" value="1"/>
</dbReference>
<evidence type="ECO:0000313" key="2">
    <source>
        <dbReference type="EMBL" id="MFI6496819.1"/>
    </source>
</evidence>
<dbReference type="Pfam" id="PF13560">
    <property type="entry name" value="HTH_31"/>
    <property type="match status" value="1"/>
</dbReference>
<proteinExistence type="predicted"/>
<keyword evidence="3" id="KW-1185">Reference proteome</keyword>
<dbReference type="InterPro" id="IPR010982">
    <property type="entry name" value="Lambda_DNA-bd_dom_sf"/>
</dbReference>
<dbReference type="RefSeq" id="WP_397079237.1">
    <property type="nucleotide sequence ID" value="NZ_JBITGY010000002.1"/>
</dbReference>
<dbReference type="SMART" id="SM00530">
    <property type="entry name" value="HTH_XRE"/>
    <property type="match status" value="1"/>
</dbReference>
<dbReference type="EMBL" id="JBITGY010000002">
    <property type="protein sequence ID" value="MFI6496819.1"/>
    <property type="molecule type" value="Genomic_DNA"/>
</dbReference>
<evidence type="ECO:0000259" key="1">
    <source>
        <dbReference type="PROSITE" id="PS50943"/>
    </source>
</evidence>
<gene>
    <name evidence="2" type="ORF">ACIBG2_05530</name>
</gene>
<comment type="caution">
    <text evidence="2">The sequence shown here is derived from an EMBL/GenBank/DDBJ whole genome shotgun (WGS) entry which is preliminary data.</text>
</comment>
<dbReference type="CDD" id="cd00093">
    <property type="entry name" value="HTH_XRE"/>
    <property type="match status" value="1"/>
</dbReference>